<keyword evidence="10" id="KW-0496">Mitochondrion</keyword>
<evidence type="ECO:0000256" key="8">
    <source>
        <dbReference type="ARBA" id="ARBA00022982"/>
    </source>
</evidence>
<evidence type="ECO:0000256" key="7">
    <source>
        <dbReference type="ARBA" id="ARBA00022792"/>
    </source>
</evidence>
<keyword evidence="8" id="KW-0249">Electron transport</keyword>
<evidence type="ECO:0000256" key="10">
    <source>
        <dbReference type="ARBA" id="ARBA00023128"/>
    </source>
</evidence>
<evidence type="ECO:0000313" key="14">
    <source>
        <dbReference type="EMBL" id="CEH15479.1"/>
    </source>
</evidence>
<comment type="similarity">
    <text evidence="2">Belongs to the complex I NDUFB4 subunit family.</text>
</comment>
<comment type="subcellular location">
    <subcellularLocation>
        <location evidence="1">Mitochondrion inner membrane</location>
        <topology evidence="1">Single-pass membrane protein</topology>
    </subcellularLocation>
</comment>
<dbReference type="GO" id="GO:0005743">
    <property type="term" value="C:mitochondrial inner membrane"/>
    <property type="evidence" value="ECO:0007669"/>
    <property type="project" value="UniProtKB-SubCell"/>
</dbReference>
<evidence type="ECO:0000256" key="13">
    <source>
        <dbReference type="ARBA" id="ARBA00030987"/>
    </source>
</evidence>
<dbReference type="Proteomes" id="UP000054845">
    <property type="component" value="Unassembled WGS sequence"/>
</dbReference>
<keyword evidence="9" id="KW-1133">Transmembrane helix</keyword>
<keyword evidence="5" id="KW-0679">Respiratory chain</keyword>
<reference evidence="14 15" key="1">
    <citation type="submission" date="2014-09" db="EMBL/GenBank/DDBJ databases">
        <authorList>
            <person name="Magalhaes I.L.F."/>
            <person name="Oliveira U."/>
            <person name="Santos F.R."/>
            <person name="Vidigal T.H.D.A."/>
            <person name="Brescovit A.D."/>
            <person name="Santos A.J."/>
        </authorList>
    </citation>
    <scope>NUCLEOTIDE SEQUENCE [LARGE SCALE GENOMIC DNA]</scope>
</reference>
<sequence>MAGGGHYSPVKVDPAIERWGFMRQTVYERFRLTPRNTWVVLVLGALIPYGTFKLAQATDAKWDMQARTRGESLLARPPPASETDEA</sequence>
<evidence type="ECO:0000256" key="5">
    <source>
        <dbReference type="ARBA" id="ARBA00022660"/>
    </source>
</evidence>
<evidence type="ECO:0000256" key="9">
    <source>
        <dbReference type="ARBA" id="ARBA00022989"/>
    </source>
</evidence>
<accession>A0A0P1BHE7</accession>
<keyword evidence="7" id="KW-0999">Mitochondrion inner membrane</keyword>
<evidence type="ECO:0000256" key="6">
    <source>
        <dbReference type="ARBA" id="ARBA00022692"/>
    </source>
</evidence>
<keyword evidence="14" id="KW-0830">Ubiquinone</keyword>
<evidence type="ECO:0000256" key="4">
    <source>
        <dbReference type="ARBA" id="ARBA00022448"/>
    </source>
</evidence>
<organism evidence="14 15">
    <name type="scientific">Ceraceosorus bombacis</name>
    <dbReference type="NCBI Taxonomy" id="401625"/>
    <lineage>
        <taxon>Eukaryota</taxon>
        <taxon>Fungi</taxon>
        <taxon>Dikarya</taxon>
        <taxon>Basidiomycota</taxon>
        <taxon>Ustilaginomycotina</taxon>
        <taxon>Exobasidiomycetes</taxon>
        <taxon>Ceraceosorales</taxon>
        <taxon>Ceraceosoraceae</taxon>
        <taxon>Ceraceosorus</taxon>
    </lineage>
</organism>
<keyword evidence="4" id="KW-0813">Transport</keyword>
<dbReference type="EMBL" id="CCYA01000264">
    <property type="protein sequence ID" value="CEH15479.1"/>
    <property type="molecule type" value="Genomic_DNA"/>
</dbReference>
<dbReference type="PANTHER" id="PTHR39476:SF1">
    <property type="entry name" value="NADH DEHYDROGENASE [UBIQUINONE] 1 BETA SUBCOMPLEX SUBUNIT 4"/>
    <property type="match status" value="1"/>
</dbReference>
<dbReference type="AlphaFoldDB" id="A0A0P1BHE7"/>
<evidence type="ECO:0000256" key="12">
    <source>
        <dbReference type="ARBA" id="ARBA00030212"/>
    </source>
</evidence>
<dbReference type="Pfam" id="PF07225">
    <property type="entry name" value="NDUF_B4"/>
    <property type="match status" value="1"/>
</dbReference>
<keyword evidence="11" id="KW-0472">Membrane</keyword>
<protein>
    <recommendedName>
        <fullName evidence="3">NADH dehydrogenase [ubiquinone] 1 beta subcomplex subunit 4</fullName>
    </recommendedName>
    <alternativeName>
        <fullName evidence="12">Complex I-B15</fullName>
    </alternativeName>
    <alternativeName>
        <fullName evidence="13">NADH-ubiquinone oxidoreductase B15 subunit</fullName>
    </alternativeName>
</protein>
<dbReference type="InterPro" id="IPR009866">
    <property type="entry name" value="NADH_UbQ_OxRdtase_NDUFB4_su"/>
</dbReference>
<evidence type="ECO:0000256" key="2">
    <source>
        <dbReference type="ARBA" id="ARBA00007260"/>
    </source>
</evidence>
<proteinExistence type="inferred from homology"/>
<name>A0A0P1BHE7_9BASI</name>
<dbReference type="PANTHER" id="PTHR39476">
    <property type="entry name" value="NADH:UBIQUINONE OXIDOREDUCTASE 6.6KD SUBUNIT"/>
    <property type="match status" value="1"/>
</dbReference>
<evidence type="ECO:0000313" key="15">
    <source>
        <dbReference type="Proteomes" id="UP000054845"/>
    </source>
</evidence>
<evidence type="ECO:0000256" key="11">
    <source>
        <dbReference type="ARBA" id="ARBA00023136"/>
    </source>
</evidence>
<keyword evidence="15" id="KW-1185">Reference proteome</keyword>
<evidence type="ECO:0000256" key="1">
    <source>
        <dbReference type="ARBA" id="ARBA00004434"/>
    </source>
</evidence>
<keyword evidence="6" id="KW-0812">Transmembrane</keyword>
<evidence type="ECO:0000256" key="3">
    <source>
        <dbReference type="ARBA" id="ARBA00018681"/>
    </source>
</evidence>
<dbReference type="OrthoDB" id="15108at2759"/>